<feature type="compositionally biased region" description="Basic and acidic residues" evidence="1">
    <location>
        <begin position="6653"/>
        <end position="6678"/>
    </location>
</feature>
<feature type="compositionally biased region" description="Basic residues" evidence="1">
    <location>
        <begin position="4397"/>
        <end position="4410"/>
    </location>
</feature>
<feature type="compositionally biased region" description="Basic and acidic residues" evidence="1">
    <location>
        <begin position="3660"/>
        <end position="3670"/>
    </location>
</feature>
<feature type="region of interest" description="Disordered" evidence="1">
    <location>
        <begin position="2889"/>
        <end position="2932"/>
    </location>
</feature>
<feature type="compositionally biased region" description="Basic residues" evidence="1">
    <location>
        <begin position="4130"/>
        <end position="4140"/>
    </location>
</feature>
<feature type="compositionally biased region" description="Basic and acidic residues" evidence="1">
    <location>
        <begin position="2647"/>
        <end position="2657"/>
    </location>
</feature>
<feature type="region of interest" description="Disordered" evidence="1">
    <location>
        <begin position="663"/>
        <end position="885"/>
    </location>
</feature>
<feature type="compositionally biased region" description="Basic and acidic residues" evidence="1">
    <location>
        <begin position="407"/>
        <end position="416"/>
    </location>
</feature>
<feature type="compositionally biased region" description="Basic and acidic residues" evidence="1">
    <location>
        <begin position="3595"/>
        <end position="3605"/>
    </location>
</feature>
<feature type="region of interest" description="Disordered" evidence="1">
    <location>
        <begin position="451"/>
        <end position="622"/>
    </location>
</feature>
<feature type="compositionally biased region" description="Low complexity" evidence="1">
    <location>
        <begin position="90"/>
        <end position="106"/>
    </location>
</feature>
<feature type="compositionally biased region" description="Low complexity" evidence="1">
    <location>
        <begin position="349"/>
        <end position="364"/>
    </location>
</feature>
<feature type="compositionally biased region" description="Basic and acidic residues" evidence="1">
    <location>
        <begin position="1354"/>
        <end position="1389"/>
    </location>
</feature>
<feature type="compositionally biased region" description="Basic and acidic residues" evidence="1">
    <location>
        <begin position="1532"/>
        <end position="1543"/>
    </location>
</feature>
<feature type="region of interest" description="Disordered" evidence="1">
    <location>
        <begin position="2697"/>
        <end position="2827"/>
    </location>
</feature>
<evidence type="ECO:0000313" key="2">
    <source>
        <dbReference type="EMBL" id="KAF5660979.1"/>
    </source>
</evidence>
<feature type="compositionally biased region" description="Basic and acidic residues" evidence="1">
    <location>
        <begin position="6843"/>
        <end position="6861"/>
    </location>
</feature>
<feature type="compositionally biased region" description="Basic residues" evidence="1">
    <location>
        <begin position="6293"/>
        <end position="6302"/>
    </location>
</feature>
<feature type="compositionally biased region" description="Pro residues" evidence="1">
    <location>
        <begin position="520"/>
        <end position="532"/>
    </location>
</feature>
<dbReference type="PANTHER" id="PTHR40641:SF2">
    <property type="entry name" value="INVOLUCRIN REPEAT PROTEIN"/>
    <property type="match status" value="1"/>
</dbReference>
<feature type="compositionally biased region" description="Polar residues" evidence="1">
    <location>
        <begin position="6338"/>
        <end position="6348"/>
    </location>
</feature>
<feature type="compositionally biased region" description="Basic and acidic residues" evidence="1">
    <location>
        <begin position="3737"/>
        <end position="3750"/>
    </location>
</feature>
<feature type="compositionally biased region" description="Low complexity" evidence="1">
    <location>
        <begin position="6909"/>
        <end position="6957"/>
    </location>
</feature>
<feature type="region of interest" description="Disordered" evidence="1">
    <location>
        <begin position="2117"/>
        <end position="2262"/>
    </location>
</feature>
<feature type="region of interest" description="Disordered" evidence="1">
    <location>
        <begin position="1"/>
        <end position="138"/>
    </location>
</feature>
<feature type="compositionally biased region" description="Basic and acidic residues" evidence="1">
    <location>
        <begin position="6994"/>
        <end position="7003"/>
    </location>
</feature>
<feature type="compositionally biased region" description="Basic residues" evidence="1">
    <location>
        <begin position="169"/>
        <end position="181"/>
    </location>
</feature>
<feature type="compositionally biased region" description="Basic and acidic residues" evidence="1">
    <location>
        <begin position="2117"/>
        <end position="2147"/>
    </location>
</feature>
<feature type="compositionally biased region" description="Basic and acidic residues" evidence="1">
    <location>
        <begin position="3491"/>
        <end position="3517"/>
    </location>
</feature>
<feature type="compositionally biased region" description="Polar residues" evidence="1">
    <location>
        <begin position="5280"/>
        <end position="5297"/>
    </location>
</feature>
<feature type="region of interest" description="Disordered" evidence="1">
    <location>
        <begin position="2031"/>
        <end position="2100"/>
    </location>
</feature>
<feature type="compositionally biased region" description="Polar residues" evidence="1">
    <location>
        <begin position="1321"/>
        <end position="1333"/>
    </location>
</feature>
<feature type="compositionally biased region" description="Basic and acidic residues" evidence="1">
    <location>
        <begin position="2611"/>
        <end position="2631"/>
    </location>
</feature>
<feature type="compositionally biased region" description="Low complexity" evidence="1">
    <location>
        <begin position="72"/>
        <end position="82"/>
    </location>
</feature>
<feature type="compositionally biased region" description="Polar residues" evidence="1">
    <location>
        <begin position="469"/>
        <end position="518"/>
    </location>
</feature>
<feature type="region of interest" description="Disordered" evidence="1">
    <location>
        <begin position="4055"/>
        <end position="4607"/>
    </location>
</feature>
<feature type="compositionally biased region" description="Basic and acidic residues" evidence="1">
    <location>
        <begin position="903"/>
        <end position="916"/>
    </location>
</feature>
<feature type="compositionally biased region" description="Polar residues" evidence="1">
    <location>
        <begin position="2496"/>
        <end position="2508"/>
    </location>
</feature>
<dbReference type="OrthoDB" id="5365701at2759"/>
<feature type="compositionally biased region" description="Polar residues" evidence="1">
    <location>
        <begin position="6278"/>
        <end position="6292"/>
    </location>
</feature>
<feature type="compositionally biased region" description="Basic and acidic residues" evidence="1">
    <location>
        <begin position="3946"/>
        <end position="3976"/>
    </location>
</feature>
<feature type="compositionally biased region" description="Polar residues" evidence="1">
    <location>
        <begin position="1652"/>
        <end position="1666"/>
    </location>
</feature>
<feature type="compositionally biased region" description="Low complexity" evidence="1">
    <location>
        <begin position="1993"/>
        <end position="2004"/>
    </location>
</feature>
<organism evidence="2 3">
    <name type="scientific">Fusarium heterosporum</name>
    <dbReference type="NCBI Taxonomy" id="42747"/>
    <lineage>
        <taxon>Eukaryota</taxon>
        <taxon>Fungi</taxon>
        <taxon>Dikarya</taxon>
        <taxon>Ascomycota</taxon>
        <taxon>Pezizomycotina</taxon>
        <taxon>Sordariomycetes</taxon>
        <taxon>Hypocreomycetidae</taxon>
        <taxon>Hypocreales</taxon>
        <taxon>Nectriaceae</taxon>
        <taxon>Fusarium</taxon>
        <taxon>Fusarium heterosporum species complex</taxon>
    </lineage>
</organism>
<feature type="region of interest" description="Disordered" evidence="1">
    <location>
        <begin position="2647"/>
        <end position="2674"/>
    </location>
</feature>
<feature type="compositionally biased region" description="Polar residues" evidence="1">
    <location>
        <begin position="3923"/>
        <end position="3934"/>
    </location>
</feature>
<feature type="compositionally biased region" description="Basic and acidic residues" evidence="1">
    <location>
        <begin position="3041"/>
        <end position="3053"/>
    </location>
</feature>
<feature type="region of interest" description="Disordered" evidence="1">
    <location>
        <begin position="385"/>
        <end position="439"/>
    </location>
</feature>
<feature type="compositionally biased region" description="Basic and acidic residues" evidence="1">
    <location>
        <begin position="4446"/>
        <end position="4466"/>
    </location>
</feature>
<feature type="compositionally biased region" description="Low complexity" evidence="1">
    <location>
        <begin position="385"/>
        <end position="394"/>
    </location>
</feature>
<feature type="compositionally biased region" description="Low complexity" evidence="1">
    <location>
        <begin position="289"/>
        <end position="303"/>
    </location>
</feature>
<feature type="compositionally biased region" description="Basic and acidic residues" evidence="1">
    <location>
        <begin position="1016"/>
        <end position="1030"/>
    </location>
</feature>
<feature type="compositionally biased region" description="Polar residues" evidence="1">
    <location>
        <begin position="5801"/>
        <end position="5811"/>
    </location>
</feature>
<feature type="compositionally biased region" description="Basic and acidic residues" evidence="1">
    <location>
        <begin position="5248"/>
        <end position="5271"/>
    </location>
</feature>
<feature type="region of interest" description="Disordered" evidence="1">
    <location>
        <begin position="2274"/>
        <end position="2308"/>
    </location>
</feature>
<feature type="compositionally biased region" description="Polar residues" evidence="1">
    <location>
        <begin position="2704"/>
        <end position="2728"/>
    </location>
</feature>
<feature type="region of interest" description="Disordered" evidence="1">
    <location>
        <begin position="1804"/>
        <end position="1833"/>
    </location>
</feature>
<feature type="region of interest" description="Disordered" evidence="1">
    <location>
        <begin position="3996"/>
        <end position="4032"/>
    </location>
</feature>
<feature type="compositionally biased region" description="Basic and acidic residues" evidence="1">
    <location>
        <begin position="3065"/>
        <end position="3079"/>
    </location>
</feature>
<feature type="compositionally biased region" description="Polar residues" evidence="1">
    <location>
        <begin position="4169"/>
        <end position="4178"/>
    </location>
</feature>
<feature type="compositionally biased region" description="Basic and acidic residues" evidence="1">
    <location>
        <begin position="6151"/>
        <end position="6160"/>
    </location>
</feature>
<feature type="compositionally biased region" description="Low complexity" evidence="1">
    <location>
        <begin position="2294"/>
        <end position="2308"/>
    </location>
</feature>
<feature type="compositionally biased region" description="Basic residues" evidence="1">
    <location>
        <begin position="4249"/>
        <end position="4259"/>
    </location>
</feature>
<keyword evidence="3" id="KW-1185">Reference proteome</keyword>
<feature type="compositionally biased region" description="Basic and acidic residues" evidence="1">
    <location>
        <begin position="6183"/>
        <end position="6192"/>
    </location>
</feature>
<feature type="compositionally biased region" description="Basic and acidic residues" evidence="1">
    <location>
        <begin position="689"/>
        <end position="714"/>
    </location>
</feature>
<reference evidence="2 3" key="1">
    <citation type="submission" date="2020-05" db="EMBL/GenBank/DDBJ databases">
        <title>Identification and distribution of gene clusters putatively required for synthesis of sphingolipid metabolism inhibitors in phylogenetically diverse species of the filamentous fungus Fusarium.</title>
        <authorList>
            <person name="Kim H.-S."/>
            <person name="Busman M."/>
            <person name="Brown D.W."/>
            <person name="Divon H."/>
            <person name="Uhlig S."/>
            <person name="Proctor R.H."/>
        </authorList>
    </citation>
    <scope>NUCLEOTIDE SEQUENCE [LARGE SCALE GENOMIC DNA]</scope>
    <source>
        <strain evidence="2 3">NRRL 20693</strain>
    </source>
</reference>
<feature type="compositionally biased region" description="Polar residues" evidence="1">
    <location>
        <begin position="6559"/>
        <end position="6573"/>
    </location>
</feature>
<feature type="compositionally biased region" description="Basic and acidic residues" evidence="1">
    <location>
        <begin position="6815"/>
        <end position="6832"/>
    </location>
</feature>
<proteinExistence type="predicted"/>
<feature type="compositionally biased region" description="Basic and acidic residues" evidence="1">
    <location>
        <begin position="1744"/>
        <end position="1760"/>
    </location>
</feature>
<feature type="compositionally biased region" description="Polar residues" evidence="1">
    <location>
        <begin position="3081"/>
        <end position="3091"/>
    </location>
</feature>
<dbReference type="PANTHER" id="PTHR40641">
    <property type="entry name" value="INVOLUCRIN REPEAT PROTEIN (AFU_ORTHOLOGUE AFUA_2G08060)"/>
    <property type="match status" value="1"/>
</dbReference>
<feature type="compositionally biased region" description="Basic and acidic residues" evidence="1">
    <location>
        <begin position="6579"/>
        <end position="6601"/>
    </location>
</feature>
<feature type="compositionally biased region" description="Basic and acidic residues" evidence="1">
    <location>
        <begin position="2163"/>
        <end position="2180"/>
    </location>
</feature>
<dbReference type="EMBL" id="JAAGWQ010000186">
    <property type="protein sequence ID" value="KAF5660979.1"/>
    <property type="molecule type" value="Genomic_DNA"/>
</dbReference>
<feature type="region of interest" description="Disordered" evidence="1">
    <location>
        <begin position="5227"/>
        <end position="6507"/>
    </location>
</feature>
<feature type="compositionally biased region" description="Basic and acidic residues" evidence="1">
    <location>
        <begin position="540"/>
        <end position="562"/>
    </location>
</feature>
<feature type="compositionally biased region" description="Basic and acidic residues" evidence="1">
    <location>
        <begin position="5862"/>
        <end position="5882"/>
    </location>
</feature>
<feature type="compositionally biased region" description="Acidic residues" evidence="1">
    <location>
        <begin position="2529"/>
        <end position="2542"/>
    </location>
</feature>
<feature type="compositionally biased region" description="Basic and acidic residues" evidence="1">
    <location>
        <begin position="5628"/>
        <end position="5679"/>
    </location>
</feature>
<feature type="compositionally biased region" description="Low complexity" evidence="1">
    <location>
        <begin position="3125"/>
        <end position="3140"/>
    </location>
</feature>
<feature type="compositionally biased region" description="Polar residues" evidence="1">
    <location>
        <begin position="3765"/>
        <end position="3774"/>
    </location>
</feature>
<feature type="region of interest" description="Disordered" evidence="1">
    <location>
        <begin position="5098"/>
        <end position="5207"/>
    </location>
</feature>
<feature type="compositionally biased region" description="Basic and acidic residues" evidence="1">
    <location>
        <begin position="3998"/>
        <end position="4017"/>
    </location>
</feature>
<feature type="compositionally biased region" description="Basic and acidic residues" evidence="1">
    <location>
        <begin position="2440"/>
        <end position="2454"/>
    </location>
</feature>
<feature type="compositionally biased region" description="Basic and acidic residues" evidence="1">
    <location>
        <begin position="724"/>
        <end position="737"/>
    </location>
</feature>
<feature type="compositionally biased region" description="Basic and acidic residues" evidence="1">
    <location>
        <begin position="4532"/>
        <end position="4548"/>
    </location>
</feature>
<feature type="region of interest" description="Disordered" evidence="1">
    <location>
        <begin position="4629"/>
        <end position="5086"/>
    </location>
</feature>
<feature type="compositionally biased region" description="Basic and acidic residues" evidence="1">
    <location>
        <begin position="5470"/>
        <end position="5486"/>
    </location>
</feature>
<feature type="compositionally biased region" description="Basic and acidic residues" evidence="1">
    <location>
        <begin position="1449"/>
        <end position="1458"/>
    </location>
</feature>
<feature type="compositionally biased region" description="Basic and acidic residues" evidence="1">
    <location>
        <begin position="5587"/>
        <end position="5601"/>
    </location>
</feature>
<feature type="compositionally biased region" description="Basic and acidic residues" evidence="1">
    <location>
        <begin position="271"/>
        <end position="282"/>
    </location>
</feature>
<feature type="compositionally biased region" description="Basic and acidic residues" evidence="1">
    <location>
        <begin position="6525"/>
        <end position="6554"/>
    </location>
</feature>
<feature type="compositionally biased region" description="Basic and acidic residues" evidence="1">
    <location>
        <begin position="1484"/>
        <end position="1509"/>
    </location>
</feature>
<feature type="region of interest" description="Disordered" evidence="1">
    <location>
        <begin position="1977"/>
        <end position="2010"/>
    </location>
</feature>
<feature type="compositionally biased region" description="Basic residues" evidence="1">
    <location>
        <begin position="317"/>
        <end position="329"/>
    </location>
</feature>
<feature type="compositionally biased region" description="Basic and acidic residues" evidence="1">
    <location>
        <begin position="6359"/>
        <end position="6381"/>
    </location>
</feature>
<feature type="region of interest" description="Disordered" evidence="1">
    <location>
        <begin position="2388"/>
        <end position="2633"/>
    </location>
</feature>
<sequence>MQRDNRSRDPEGSRRRWYESRDRDPRDQGDSRQQPQSLPPQQPQQYPQQQQPFSPVYQQTPPPRQYDSRYDQSPMYQQSPQYPRFPAPPQQYQHQQPHPYSAQHQPMPAYNDPRQSQQTPQRPQTPSSVFSSSSDTSTSLLDISRFKDTKQFGGVFGTFFKAPSERVKQRLHRKKPKKRRVLYFGNSSSSSVNSDLAYGNGYVKQPKSRTLSPRSQSRASGQGQGSVSGQFPTNGHRRRSSGGSDRTPRLPPRKKTADEEIMALGQQLSDLARRSKEDEQRISRRSSGKGKAAALGLAAGAAGVAMTSRLGKEKKSPKGKGKGKGKSKHRVDTSDDGSDWEDWEDASDGESSSSDDAGSAADSELAYGTVGESIKPIVGVATAAGSAAAGAAMANSRRTSGHSQSSEYRRYDDRGSIVDPRLFGPYNSLRGSINTPCGFRDERQAEVYRRDSANFEFGSPIQMRDLHSDPTSAHNRVDSGQFSASGYNRVGSGQFSASSHNRFGSGQFSASGPHQDSSPRPAPVPLQQPVPKLPVSSKVYETEKLDNVNGKDSRQNRREPADARTWSGVAAAGLAAAAAGAAIASSSRKDPRESRDEKKYDRDDRDRREQERIDMERQKALEVEQQKLNELERQKARELERFKNQDPRHKYSNWEEWHKALEHERERNAKWERDYRELEPEAVIPNYNNDRKSSRYNDHDDTPKERNEKKEKQNYDVVVAPRQDQSKGEPFRIEHGQQFKVTSEPVVQAESGQRKDTRDGRVLPLPTGAGHQAMTEPTQSEPEFVDPFQYQVADDAFTLSQRTTPGRPLTPNVVTIEREPNFDDSPPRNSADDARLSRRDSFEIERMVEEYQRESQNAPQQQRSQTRNEYQEEERQAKSILDEAKIATVPVAAAAVASAIAVEHNRAQDSRKEKSSKSKSSKGKSSKGDSSKSNTQSSSRGRKDVVQEEADRYYRESNIARKIASEELRSRSASPERSVVDKWQDDKNESFTIVTPPAMEDHHSEKNAYEAPNADVKIDNKIHPQEERRFRNTGGNSSALVLRPRDASRERPVLNLIYPTPAASRQPTPAPEARKTRQVPEESFTSEDVVIGPKGEVLPSSEPASVAKSVSWGENETKRFNAHTPENQDESNNYFPNDKSPEKPRPKLNKASRWGILAAALAGSSAEPHNEPDVELPYTRSDMPGGFSDDTSRDIAVQRAEVYGDDASREPPVPGPKPTSPHHEQMPGGYADDLEFAATLAAGLKDTGFNPDIVIEDPSYSRRDSPPGVQEANGDSHRGANGNAWYKRPYVDAVPEAIDVNAPKLLPEQGFVLGEVETPQEKTPASYQGQRDINSGLPKPEDVPLPDNGPDNSKLSKREQRKRDKSDVVVVQDDGKIENARAEPSSSREEAEEVWEDITRKKGKKKGRKSRDWEADSSPSVSTPLDYNTGSTRDMPARDATSNQGWSTPRDEERSRDFSAADIATVALPALALGALASSGSRDAAPRDVHSDDERDASAKSRKPLKDDDYYYGNDRSDVSAPVKPSHHRHSSRDASSRDVRPDDELDESKHSRKHRKDRDSRDEDRYRDYAALDPVDRRSSRREASRDRSRDRSRHHSRDRSRDRSRHRSKSHRSRDRTRERSRDRSRHRKSDDEEERPKRSKRHSYGYDSPTRSFAASEVSLASTSSRRSKKSKRRSGNEDDLADSKDTPSDRTRDLFDDRDVSSVMSESRGDDRRREGGHRRKSSRYDDDDARSVASSPGSSRRDKEPKERKTPEKRASNSVLSSLFKPRKDKKDSFLGNADTLGAGVGLASAAAIYASDATRSNAADAPSDQEHYTSRDGHRRARSYELVDPEVVSRVIKPAIDPQYGDLLPLPPSEPSSPISGPEDLPPLPDSRPDTPPQERIMRRDMWSHQRRRSAFETPTKSPSRTAVPIALRLGNRSNPGSPISYKVSPASSPIVPHSDAVVMSRRAARPTSWDSTREIMPLYLLEHARQQPTTGSVLPALPPSEPSESSARNSPESEFLKHNDDYFGNELDFVGPDLRVDTQLSEQHRKDSDAESQETTPRAEYMPVLPAPEPSEAANESMEEIDNTLPLPVDSTSKDMDRDLYSPTPSPVDTAAMAIPAALAAAAYIRGREDTDSPAERTDDATSVDEHFSDASEGHSEPSSPGAYVFRTLASRFDDRPQRRVESHYERIPEPIAAPTEEHVVEKSPVEETPVSSVTELLGLPTEGPSAEDSPVVEKSPAEATPVNSVTELLGLPTQEPVAEKSPIVEKSPVEATPVNSVTEILGLPTRELTTEESTAKEPTFYPSTEPVTEPVVEPAPESVVISAQESAFEESLMEDSPVNSVTQLLGLPAGETVVERPTIEEPVDERSLIVKESPAERSTVDSVTELLGLAIEDAVVVDSAAEEPTVDKSVAKESPIVQKSPAERPPIESVTEPLGLPVEEPTAEEPATEERTIKQYDTKEPAFEEPAVERSLAQMPPAESSPIDSVTKSLGLPVKKPAAEESPAQKSFAQETSANFVTEPLDLPVEEPVDEERIIEEPATEEPAPEEPAVDESSAQKSLPEAPLMNSVTELLGLPAEEPTVERSAAETPAVEHTLEKPSVRSLTEPFGISVEQPTIEKSIAEEPAYEHGTEELTTKEPTIEEPIVQESIVEIHAQEEHNTDKSTAEEPTIQEPVAAGPAVKTTPVKSVTELLGFSAEEPKIEKLTVEESTIEDPTTTYRTKSTDSAAQYNPQSFNDSVPDGKFDDIDPLNQTLETDALGPSAKESTRDPRTGSTDGVVVMPVVDSSLHSTEAPAIDTMTKTTPEVVRPSDELEAEAPTELPSAPRENKELNSMPLTVPFEGDTAAVEPDVETMPESAAENTRDHDSQLDTILAPAVPEATVEPSLEPVTEAALEPAPEAVEAAEAKPQDPISHREENEITTEEWENMSAKDRKNMKKKLKKKGLEPIIKDSFDIPILPQGSSKGIEIAQNQDVSAEDQLAESKPSAIEAEGPAEPASKPAPESLIEGAVDPKTISFEKPAVSQEEQLPSIELEKPSEPVGEVMPARPEQSVRKDTESKEEVPEAVDTPALAVSEHDRALPSIEREIASENISNAPSTIAEQALEEIPESPSKSKKKKKKSKTVQQAEEKPSDVVPEMPEADAAPAAVPEADKSAFDAWVEPDVIVETPTEFPKASAEDGSDSVTKPLTDAPAKPAVDAEAFDAWTQPDATVEVVDIPEQTQDKSVPAPEPTPEVPLEPTQDEVVSPSKSKKKKKKKKDNKADDEPAADNTETSRLEESLPISLVQEQLSSANEIKTEPANIEVPKPIVSPKKDRGKPLAPIVAPEPDDVVTRDDGGIDDSPPSSPRPSTQDGRKDSPSQRYFPSALRALPSTAGISAFKRMWGFQDQSKAENKPRQVKAETAKPETVTAAKPEVVDAKPDVPAANLGRESIISKKSDVVSAEKLKTIDAKPDTPATDLHQATPVGDAATPAFESYVSEPLFSQDSAPIEESQTEASQVDEPRNFSSDKPRHGTSEDQVEATDRQPVELNQDDAANEPKPILEQVAHEKLLETVVDDNSKPTEKQVINTVSEETLKPLEFKPDQDVVGTPIMAEDDSVTVPAESKLDDTTKNLEVEPVQALEEPVITTEDDVVKQTENTEADASSSKKKAKKNKKKKKGQDSQNDTIEDQLKDSTKQDEIPQQPQVDKLTLVSDIPITKTPVLEDQTTLDHVEQLKPEDKLQTRDNAVEAETKGLPTIIGQSGDESVIHKQSNIDEVKEQPPLTDEPAVESELTEQPQSNIHSVQPKIKEQSHTEEIKDQLTVDDKPANEPELRGQSQNDDKPAEPVTEDQPQTDEAQDRSEIGYEPVDESKFKEQSQADDKPLVPEVKDQLKTEETKEQPHIDEIQDQSKTDDKPLGEPEVRKELHTDEKSLEPETMDQSQTGDKPVKESVQVSENLANNSPADEGLPSEDLDAEKIAEEKAAREAEDAEAAKEKAEIDTLLSKREKRKGRLLKKDQARLTLLEENATKRAEDRATREAEKKASEEAVEIPIADTPVQGPSEAEIVLKPVESQDKDAPLVVEETAAEKTSDADVIPPVEVSNAGEAEEARQSTEGQVDLTPLPVVKPAEDSHVTVDTIQSAELQEAPVVDEILEPGSKKSKKKKKRKSVSFVENGEAQDATMDNGEPSIPVPEPQLPDQSNTNMEETSAKEEASSHGSVVKETATDMPLTDAKQTEDQLLANSEEPVAEDTPAEPPPEGAVDAISNDGESEAPSEKKSKKKKKKKKNASSSDEPEFQPEVEILQQETPDSKKDIVEDVKDAAAEETSPNASNTLESAGVDSTEASFPKDEASLSPQPETINTSHDPVLANDAQAQPADVKIPVETPLPQEPAQDVAADKADTTTPDQPPAEDSLIVEDSNATAKLSKKDKKKKKKAEKKKADLEGTQDPESGLATPSQNVEAPPQPEAIDIPTEDSKDTPNETLKQIDSDKIPDTDSNLEGKLAAPASDAKVPDTGDSGKLPSEEPAGPKDERGGFSLRQSQTDQENKAKDNDFEILQDPETKHLSEPKTKPSPEPEKEDADVAAMDEAKSHGSSKGDKSEEDKSMAGDLEVPVKPETNLEPGSELVEEKLEDNTEFAGLSKKQIKKLKKAKALAALESAAEPSTPKEAGTSHEETLESAAEAGLEDGSKPEMRCEPAVSETPARAVEELGPETDAGALPMSEEIVPIDEPDFEAESKSKPDTQPPDSPITQPATEPAVVEPKDAADVPTLRIEPQETASDQDNIVPAPEVKSEEPHAHKQRSITNIAVDQEALKEERTNSQKQPPQESIEVIEAPVFVPQMDTAHETTSDTNMTETHSKGPSSLHVNEDAKETAADRSGALENPEQARPSTPAIRIHTPEVPADTSVETEEKDIPPQLAEGPDELFTHLPESSDRLVAQLESDHPLQSTSDHIAHETLDSSPDTAEAIERPDISGDAFIPQPEIILGSEPVESPNVLGRSVDEAIAGLSDAEQNKLDEEKEVSSEDVKPPVDTESTVDSAIMDDAKLPADWSATLPKQEAPAEDSLSPPTSTEIKQDNAHELIANRGEEETTRSLADKTIEPEPKAERRTSLSESVFEVAIPTNDLPIADGKDGQNIESFNQVNEEKGVEESSTMTAKVPETPEMTKDSALPQLDDIELSHTPDSAAPVQPAASSVLTSTAETKPSTTPAHERAENEFTTQEWHNLSSKDKKSIKRKLKKKDLDLIIADSFKPETSTPKDLIQTAPEAVSQVTRTDTEVTRETPERDEHIDDVQKPSETEPFVEPDLSTSNAGNAVIDVQQNPDPNDWPEVPIEHPVEAVDDQERVSHSDIAFGPEKQNTSNIDNDASVGDKNDQETDTAWNVEDKSSAPSETLTMIDLQPAEELHSKSPRDLPPEPVTEPSDASETNTRSTIDVTPARISEEVQQTQAAPKALEVSAEVPLQPPTEAPSKESKDKKGRKSSLHMIDTPVISAEVTDSAKDDSRFPSRDHVSEHQANSGSKDDQDTVTPSAPIAELLPSTEYLSPATSEQPAPDILAQEPPQQEALPDSNDAENTNGPLETATEDKETDVGQAAVPAVEKVKDNVYAEILPALKDAESSEPTKSHQEVTDEVVEPPHPIDTARQIQGDSTFGRQPEADNESRFGTEQVLKDTKTVQEDDKEGKKGLSTINEERTGSKQDPVAKELSNEQNSAGDTSLAPVGWQTQTEPATAEAGTNSSEKQSADDVKIPELQEDENRKPASRDPHGQGYSVESIKAPETSVEASVEPIQAETAVQVEDTPSLPPSPKDKKKKKKRKSKTADAPVAEPTESTKSTSQLDTEPPQHSDDRAIPSPDGTAVEQSAQVTAPVSVNVPDFPKEVEQTRSLVTGAKEEGIQDHHDRSLDNSKAIKENNLIEDVTMTPHATVAEETTPDITRDNPPATNGPFVSEAKGSRPVADAEEIPVNDKPSSQSSEPLPGVAEASATIAKPTKKDKKNRKKKHRQVDDDNIDTSKESQGGVRPNLPEITQLVERDFSSEQLTDVAKPVPDGSGLDSPVPTLGEPGTSLQTADNAVEGVNTKIAIEEPKTAGKELEVTDREASRQNKDNLPSGAGHVDKAHVPEQTRPVAEETQAGQNPLPPMAAGRETQEPEIQTPEPQLSKDTDVTDRTGAVSSVPSAGEETHRSDDNRAPASKDVQPEQPVRSVPDPTPQADRRDTRDTDVPPPANDVSVVDETLSKTANAKSAATSAPRHLPSSDNNVNKMPKLTETASPVVGVLDKVASQKTTNKGMTSQDTPTPPSSQPLLTGQTTAEPLDSISNPKMSKKERKARKLAKEKESTGIAIGEKSAVSDVKDTLPLQDTEKAQSEHQGNLVSTTQDDARTAPTTPARKDPAEVPEDNHARDAAIEEPRKGKKPKREPGASIPGPVNEPDVPSVARPMQLEATPLKDTDTETKQPQTISVPAETSTKLEGQPHKPTGPEPSATNRLPKDKSLPKVTSDVPAIEGNAAQVPESVVNTPSSEEETKTSPTSSKPSRSIFAGFTAATAAWGTALFGDKKDAPPAKEKKQDEVKVTEDKNRLREGQGGKSQTGEQNATTMSSHGIQPTVKDTGKDSRKDSPSPRETQEVETKSMDGNPPISSSDRKDKSKGIASDPKDDAKVTNNKGSLKKVKEVVSSGDDAVLDESRKREDTETKSLEKKDADKKDKEPGVTTAVKDSPARLDKVRKETSRKPQPESLHEAESPILGRGDLELSREFSQPLLRRDSGVEEPKGGLLREDSQTYTPLTGTESDISDLRRSPSRLLEPVPEVPEAEAEPTKAAFSTPKAVRGSGPIGDASSFQRRSRRLSEETQRDSGLRGERNTLRRSRPFSPEPLRDSGVHTEDWIENERRSQSAIDRAVLHTPDSSERRLRRSPRGTPVLREPVAPEPTSEPVKKKQYGPLTPAGPAAAAVTASAGLAGALRAGRSASSSPSTPTPHSRPNSNPTSSVAGRRSASDNASPTRRSTPGLEAARRTISNTSLSRRRTPEPLRLRPESPGINRASGTPTPPLRRADRRMSSDLRTIRQQNTAAAPANSTPVANEGRARAKDMADVYDGFGEGRIGSPRSPTRPHSMRRRQSMQVLELENRVELLMAENRMLAEARAVAESSISQRAANSLSERDVEIDKLKQSLQFLQNEVSRLTEVNDGLASANVELANKDTGRVADLESRNATVARELEETRRAKGTSEQSLEAKDAEIAELRAELNSAKEKIRDLQRQILESKANDAHFLNIRDEDHFDHRCQQLCSHVQQWVLRFSKFSDMRACRLTSEINDEKTIDRLDNAVLDGSDVDVYLRDRVKRRDIFMSMTMNMIWEFVFTRYLFGMDREQRQKLKSLEKLLTEVGPPEAVRQWRAVTLTLLAKRESFKRQRDLDTEAVVQAIFQTLCKILPPPSNLEDQIQSQLRRVMREAVGLSIEMRTQKAEYMMLPPLAPEYDADGELTTTLQFNASMMNERSGSITTSNEDLEAQGAIVRTVLFPLVVKKGDDNGKGDEEIVVCPAQVLVPRSKHLFGVASDGGSTSIGARSHISVVTETLGQTEVDYLDGGS</sequence>
<feature type="compositionally biased region" description="Pro residues" evidence="1">
    <location>
        <begin position="1870"/>
        <end position="1882"/>
    </location>
</feature>
<feature type="compositionally biased region" description="Basic and acidic residues" evidence="1">
    <location>
        <begin position="752"/>
        <end position="761"/>
    </location>
</feature>
<comment type="caution">
    <text evidence="2">The sequence shown here is derived from an EMBL/GenBank/DDBJ whole genome shotgun (WGS) entry which is preliminary data.</text>
</comment>
<feature type="compositionally biased region" description="Basic and acidic residues" evidence="1">
    <location>
        <begin position="4559"/>
        <end position="4578"/>
    </location>
</feature>
<feature type="compositionally biased region" description="Polar residues" evidence="1">
    <location>
        <begin position="5831"/>
        <end position="5841"/>
    </location>
</feature>
<feature type="compositionally biased region" description="Low complexity" evidence="1">
    <location>
        <begin position="212"/>
        <end position="230"/>
    </location>
</feature>
<feature type="compositionally biased region" description="Basic and acidic residues" evidence="1">
    <location>
        <begin position="5305"/>
        <end position="5321"/>
    </location>
</feature>
<feature type="region of interest" description="Disordered" evidence="1">
    <location>
        <begin position="6523"/>
        <end position="7025"/>
    </location>
</feature>
<feature type="region of interest" description="Disordered" evidence="1">
    <location>
        <begin position="1848"/>
        <end position="1913"/>
    </location>
</feature>
<feature type="compositionally biased region" description="Polar residues" evidence="1">
    <location>
        <begin position="5170"/>
        <end position="5182"/>
    </location>
</feature>
<evidence type="ECO:0000313" key="3">
    <source>
        <dbReference type="Proteomes" id="UP000567885"/>
    </source>
</evidence>
<feature type="compositionally biased region" description="Basic and acidic residues" evidence="1">
    <location>
        <begin position="869"/>
        <end position="885"/>
    </location>
</feature>
<feature type="compositionally biased region" description="Polar residues" evidence="1">
    <location>
        <begin position="1417"/>
        <end position="1432"/>
    </location>
</feature>
<feature type="compositionally biased region" description="Basic and acidic residues" evidence="1">
    <location>
        <begin position="1"/>
        <end position="30"/>
    </location>
</feature>
<feature type="compositionally biased region" description="Basic and acidic residues" evidence="1">
    <location>
        <begin position="941"/>
        <end position="970"/>
    </location>
</feature>
<feature type="compositionally biased region" description="Basic residues" evidence="1">
    <location>
        <begin position="3637"/>
        <end position="3649"/>
    </location>
</feature>
<feature type="compositionally biased region" description="Polar residues" evidence="1">
    <location>
        <begin position="6425"/>
        <end position="6440"/>
    </location>
</feature>
<name>A0A8H5WK62_FUSHE</name>
<feature type="compositionally biased region" description="Basic residues" evidence="1">
    <location>
        <begin position="5961"/>
        <end position="5974"/>
    </location>
</feature>
<feature type="compositionally biased region" description="Basic and acidic residues" evidence="1">
    <location>
        <begin position="6731"/>
        <end position="6749"/>
    </location>
</feature>
<feature type="region of interest" description="Disordered" evidence="1">
    <location>
        <begin position="3437"/>
        <end position="3531"/>
    </location>
</feature>
<feature type="compositionally biased region" description="Basic and acidic residues" evidence="1">
    <location>
        <begin position="3380"/>
        <end position="3395"/>
    </location>
</feature>
<feature type="compositionally biased region" description="Low complexity" evidence="1">
    <location>
        <begin position="2980"/>
        <end position="2994"/>
    </location>
</feature>
<feature type="compositionally biased region" description="Polar residues" evidence="1">
    <location>
        <begin position="5616"/>
        <end position="5625"/>
    </location>
</feature>
<feature type="region of interest" description="Disordered" evidence="1">
    <location>
        <begin position="7065"/>
        <end position="7087"/>
    </location>
</feature>
<feature type="compositionally biased region" description="Basic and acidic residues" evidence="1">
    <location>
        <begin position="1558"/>
        <end position="1591"/>
    </location>
</feature>
<feature type="compositionally biased region" description="Polar residues" evidence="1">
    <location>
        <begin position="5695"/>
        <end position="5713"/>
    </location>
</feature>
<evidence type="ECO:0008006" key="4">
    <source>
        <dbReference type="Google" id="ProtNLM"/>
    </source>
</evidence>
<feature type="compositionally biased region" description="Basic and acidic residues" evidence="1">
    <location>
        <begin position="999"/>
        <end position="1008"/>
    </location>
</feature>
<protein>
    <recommendedName>
        <fullName evidence="4">Involucrin repeat protein</fullName>
    </recommendedName>
</protein>
<feature type="compositionally biased region" description="Basic and acidic residues" evidence="1">
    <location>
        <begin position="5714"/>
        <end position="5738"/>
    </location>
</feature>
<feature type="region of interest" description="Disordered" evidence="1">
    <location>
        <begin position="2955"/>
        <end position="3144"/>
    </location>
</feature>
<feature type="compositionally biased region" description="Low complexity" evidence="1">
    <location>
        <begin position="6497"/>
        <end position="6507"/>
    </location>
</feature>
<feature type="compositionally biased region" description="Polar residues" evidence="1">
    <location>
        <begin position="6750"/>
        <end position="6760"/>
    </location>
</feature>
<feature type="compositionally biased region" description="Polar residues" evidence="1">
    <location>
        <begin position="854"/>
        <end position="868"/>
    </location>
</feature>
<feature type="region of interest" description="Disordered" evidence="1">
    <location>
        <begin position="1247"/>
        <end position="1283"/>
    </location>
</feature>
<feature type="compositionally biased region" description="Low complexity" evidence="1">
    <location>
        <begin position="567"/>
        <end position="586"/>
    </location>
</feature>
<feature type="compositionally biased region" description="Basic and acidic residues" evidence="1">
    <location>
        <begin position="4280"/>
        <end position="4294"/>
    </location>
</feature>
<dbReference type="Proteomes" id="UP000567885">
    <property type="component" value="Unassembled WGS sequence"/>
</dbReference>
<feature type="compositionally biased region" description="Low complexity" evidence="1">
    <location>
        <begin position="1155"/>
        <end position="1166"/>
    </location>
</feature>
<feature type="compositionally biased region" description="Low complexity" evidence="1">
    <location>
        <begin position="3228"/>
        <end position="3239"/>
    </location>
</feature>
<feature type="compositionally biased region" description="Basic and acidic residues" evidence="1">
    <location>
        <begin position="6611"/>
        <end position="6629"/>
    </location>
</feature>
<feature type="compositionally biased region" description="Basic and acidic residues" evidence="1">
    <location>
        <begin position="978"/>
        <end position="989"/>
    </location>
</feature>
<feature type="compositionally biased region" description="Basic and acidic residues" evidence="1">
    <location>
        <begin position="2895"/>
        <end position="2909"/>
    </location>
</feature>
<feature type="compositionally biased region" description="Polar residues" evidence="1">
    <location>
        <begin position="4325"/>
        <end position="4336"/>
    </location>
</feature>
<accession>A0A8H5WK62</accession>
<feature type="compositionally biased region" description="Basic and acidic residues" evidence="1">
    <location>
        <begin position="3699"/>
        <end position="3723"/>
    </location>
</feature>
<feature type="compositionally biased region" description="Basic and acidic residues" evidence="1">
    <location>
        <begin position="5376"/>
        <end position="5387"/>
    </location>
</feature>
<feature type="compositionally biased region" description="Basic and acidic residues" evidence="1">
    <location>
        <begin position="3828"/>
        <end position="3905"/>
    </location>
</feature>
<feature type="compositionally biased region" description="Low complexity" evidence="1">
    <location>
        <begin position="5158"/>
        <end position="5169"/>
    </location>
</feature>
<feature type="compositionally biased region" description="Low complexity" evidence="1">
    <location>
        <begin position="113"/>
        <end position="138"/>
    </location>
</feature>
<gene>
    <name evidence="2" type="ORF">FHETE_8644</name>
</gene>
<feature type="compositionally biased region" description="Basic and acidic residues" evidence="1">
    <location>
        <begin position="663"/>
        <end position="679"/>
    </location>
</feature>
<feature type="compositionally biased region" description="Polar residues" evidence="1">
    <location>
        <begin position="3276"/>
        <end position="3285"/>
    </location>
</feature>
<feature type="compositionally biased region" description="Polar residues" evidence="1">
    <location>
        <begin position="5514"/>
        <end position="5523"/>
    </location>
</feature>
<feature type="compositionally biased region" description="Basic and acidic residues" evidence="1">
    <location>
        <begin position="3778"/>
        <end position="3815"/>
    </location>
</feature>
<feature type="compositionally biased region" description="Acidic residues" evidence="1">
    <location>
        <begin position="334"/>
        <end position="348"/>
    </location>
</feature>
<feature type="compositionally biased region" description="Basic and acidic residues" evidence="1">
    <location>
        <begin position="5059"/>
        <end position="5084"/>
    </location>
</feature>
<feature type="compositionally biased region" description="Polar residues" evidence="1">
    <location>
        <begin position="5395"/>
        <end position="5407"/>
    </location>
</feature>
<feature type="compositionally biased region" description="Polar residues" evidence="1">
    <location>
        <begin position="4298"/>
        <end position="4307"/>
    </location>
</feature>
<feature type="compositionally biased region" description="Basic and acidic residues" evidence="1">
    <location>
        <begin position="1043"/>
        <end position="1052"/>
    </location>
</feature>
<feature type="compositionally biased region" description="Basic and acidic residues" evidence="1">
    <location>
        <begin position="1685"/>
        <end position="1704"/>
    </location>
</feature>
<feature type="compositionally biased region" description="Basic residues" evidence="1">
    <location>
        <begin position="3240"/>
        <end position="3250"/>
    </location>
</feature>
<feature type="compositionally biased region" description="Basic residues" evidence="1">
    <location>
        <begin position="1592"/>
        <end position="1617"/>
    </location>
</feature>
<evidence type="ECO:0000256" key="1">
    <source>
        <dbReference type="SAM" id="MobiDB-lite"/>
    </source>
</evidence>
<feature type="compositionally biased region" description="Polar residues" evidence="1">
    <location>
        <begin position="396"/>
        <end position="406"/>
    </location>
</feature>
<feature type="compositionally biased region" description="Polar residues" evidence="1">
    <location>
        <begin position="6965"/>
        <end position="6974"/>
    </location>
</feature>
<feature type="region of interest" description="Disordered" evidence="1">
    <location>
        <begin position="3378"/>
        <end position="3400"/>
    </location>
</feature>
<feature type="region of interest" description="Disordered" evidence="1">
    <location>
        <begin position="157"/>
        <end position="364"/>
    </location>
</feature>
<feature type="compositionally biased region" description="Basic and acidic residues" evidence="1">
    <location>
        <begin position="6053"/>
        <end position="6076"/>
    </location>
</feature>
<dbReference type="InterPro" id="IPR053268">
    <property type="entry name" value="Woronin_anchor"/>
</dbReference>
<feature type="region of interest" description="Disordered" evidence="1">
    <location>
        <begin position="903"/>
        <end position="1234"/>
    </location>
</feature>
<feature type="compositionally biased region" description="Polar residues" evidence="1">
    <location>
        <begin position="4822"/>
        <end position="4838"/>
    </location>
</feature>
<feature type="region of interest" description="Disordered" evidence="1">
    <location>
        <begin position="1478"/>
        <end position="1786"/>
    </location>
</feature>
<feature type="compositionally biased region" description="Low complexity" evidence="1">
    <location>
        <begin position="6208"/>
        <end position="6220"/>
    </location>
</feature>
<feature type="compositionally biased region" description="Basic and acidic residues" evidence="1">
    <location>
        <begin position="4985"/>
        <end position="5004"/>
    </location>
</feature>
<feature type="compositionally biased region" description="Low complexity" evidence="1">
    <location>
        <begin position="43"/>
        <end position="59"/>
    </location>
</feature>
<feature type="region of interest" description="Disordered" evidence="1">
    <location>
        <begin position="3158"/>
        <end position="3353"/>
    </location>
</feature>
<feature type="compositionally biased region" description="Basic residues" evidence="1">
    <location>
        <begin position="3104"/>
        <end position="3113"/>
    </location>
</feature>
<feature type="compositionally biased region" description="Basic and acidic residues" evidence="1">
    <location>
        <begin position="4839"/>
        <end position="4848"/>
    </location>
</feature>
<feature type="compositionally biased region" description="Basic residues" evidence="1">
    <location>
        <begin position="5781"/>
        <end position="5790"/>
    </location>
</feature>
<feature type="region of interest" description="Disordered" evidence="1">
    <location>
        <begin position="3569"/>
        <end position="3981"/>
    </location>
</feature>
<feature type="compositionally biased region" description="Basic and acidic residues" evidence="1">
    <location>
        <begin position="587"/>
        <end position="622"/>
    </location>
</feature>
<feature type="compositionally biased region" description="Basic and acidic residues" evidence="1">
    <location>
        <begin position="6687"/>
        <end position="6711"/>
    </location>
</feature>
<feature type="compositionally biased region" description="Basic and acidic residues" evidence="1">
    <location>
        <begin position="830"/>
        <end position="853"/>
    </location>
</feature>
<feature type="region of interest" description="Disordered" evidence="1">
    <location>
        <begin position="1312"/>
        <end position="1458"/>
    </location>
</feature>
<feature type="compositionally biased region" description="Basic and acidic residues" evidence="1">
    <location>
        <begin position="2187"/>
        <end position="2197"/>
    </location>
</feature>